<feature type="transmembrane region" description="Helical" evidence="1">
    <location>
        <begin position="127"/>
        <end position="144"/>
    </location>
</feature>
<evidence type="ECO:0008006" key="3">
    <source>
        <dbReference type="Google" id="ProtNLM"/>
    </source>
</evidence>
<dbReference type="RefSeq" id="WP_420041885.1">
    <property type="nucleotide sequence ID" value="NZ_CP128986.1"/>
</dbReference>
<keyword evidence="1" id="KW-1133">Transmembrane helix</keyword>
<organism evidence="2">
    <name type="scientific">Gordonia sp. MP11Mi</name>
    <dbReference type="NCBI Taxonomy" id="3022769"/>
    <lineage>
        <taxon>Bacteria</taxon>
        <taxon>Bacillati</taxon>
        <taxon>Actinomycetota</taxon>
        <taxon>Actinomycetes</taxon>
        <taxon>Mycobacteriales</taxon>
        <taxon>Gordoniaceae</taxon>
        <taxon>Gordonia</taxon>
    </lineage>
</organism>
<proteinExistence type="predicted"/>
<feature type="transmembrane region" description="Helical" evidence="1">
    <location>
        <begin position="21"/>
        <end position="44"/>
    </location>
</feature>
<feature type="transmembrane region" description="Helical" evidence="1">
    <location>
        <begin position="195"/>
        <end position="217"/>
    </location>
</feature>
<sequence length="236" mass="24597">MSVDDTVRTVRALKPTLTKQCVGFMIGSSLFALGSAPGFGSWAGSDAANFSYFVGAWFFTGAAFIQLVLSGARTGPVSYGTGVMFRAEWLAASTQFFGTLLFNVSTTTALQVHTVRGEQHLVWNPDAGGSVAFLVSGFFVLVAFTRSTGRVWAPTSVDWWSGQINMIGCIAFGVAAVGSFVNRSGTTADATLGNYGTFVGALCFFAASAVVVAALAWTRGDSADHGQPLTPAARAG</sequence>
<protein>
    <recommendedName>
        <fullName evidence="3">NADH-ubiquinone oxidoreductase</fullName>
    </recommendedName>
</protein>
<evidence type="ECO:0000256" key="1">
    <source>
        <dbReference type="SAM" id="Phobius"/>
    </source>
</evidence>
<keyword evidence="1" id="KW-0472">Membrane</keyword>
<accession>A0AA97GVI4</accession>
<name>A0AA97GVI4_9ACTN</name>
<evidence type="ECO:0000313" key="2">
    <source>
        <dbReference type="EMBL" id="WOC12672.1"/>
    </source>
</evidence>
<feature type="transmembrane region" description="Helical" evidence="1">
    <location>
        <begin position="164"/>
        <end position="183"/>
    </location>
</feature>
<gene>
    <name evidence="2" type="ORF">MP11Mi_17630</name>
</gene>
<dbReference type="EMBL" id="CP128986">
    <property type="protein sequence ID" value="WOC12672.1"/>
    <property type="molecule type" value="Genomic_DNA"/>
</dbReference>
<keyword evidence="1" id="KW-0812">Transmembrane</keyword>
<feature type="transmembrane region" description="Helical" evidence="1">
    <location>
        <begin position="50"/>
        <end position="69"/>
    </location>
</feature>
<dbReference type="AlphaFoldDB" id="A0AA97GVI4"/>
<reference evidence="2" key="1">
    <citation type="submission" date="2023-06" db="EMBL/GenBank/DDBJ databases">
        <title>Gordonia sp. nov. and Pseudochrobactrum sp. nov., two species isolated from the burying beetle Nicrophorus vespilloides.</title>
        <authorList>
            <person name="Poehlein A."/>
            <person name="Guzman J."/>
            <person name="Daniel R."/>
            <person name="Vilcinskas A."/>
        </authorList>
    </citation>
    <scope>NUCLEOTIDE SEQUENCE</scope>
    <source>
        <strain evidence="2">MP11Mi</strain>
    </source>
</reference>